<dbReference type="Proteomes" id="UP000054495">
    <property type="component" value="Unassembled WGS sequence"/>
</dbReference>
<feature type="region of interest" description="Disordered" evidence="3">
    <location>
        <begin position="22"/>
        <end position="50"/>
    </location>
</feature>
<name>A0A0D6L5J1_9BILA</name>
<dbReference type="Gene3D" id="2.130.10.10">
    <property type="entry name" value="YVTN repeat-like/Quinoprotein amine dehydrogenase"/>
    <property type="match status" value="1"/>
</dbReference>
<dbReference type="InterPro" id="IPR015943">
    <property type="entry name" value="WD40/YVTN_repeat-like_dom_sf"/>
</dbReference>
<dbReference type="AlphaFoldDB" id="A0A0D6L5J1"/>
<dbReference type="InterPro" id="IPR051362">
    <property type="entry name" value="WD_repeat_creC_regulators"/>
</dbReference>
<protein>
    <recommendedName>
        <fullName evidence="6">WD domain, G-beta repeat protein</fullName>
    </recommendedName>
</protein>
<sequence>VQFDPFMCTIDGEHEVNGLGTLDIGSDDEKSSHTGGVFQNGQDSNAPTPVIRGDNIVRISQTVNKFHKQLYLVSANMRRPPLQASSFSRCSFASFGTINGTGHGSGGVCYRIGSVGHDTQLCLWDITEDMLKPANVQRHRNSTIIAPMLGLEIQTTSSRLDPLCEASPAQSVDSAKPKKKRGFHRRGFTLGRLGGSSSDRRRLESPASLSSAALDEARLLGTRVCPRMEDVPVIEPLICKKIAHERLTVLEFRKDCLVTACQEGFICTWARPGKVPANLVKREVSSPNTMSSPTGYRDGVSLVGWGNVASAQALS</sequence>
<dbReference type="EMBL" id="KE125935">
    <property type="protein sequence ID" value="EPB66750.1"/>
    <property type="molecule type" value="Genomic_DNA"/>
</dbReference>
<keyword evidence="5" id="KW-1185">Reference proteome</keyword>
<evidence type="ECO:0000256" key="3">
    <source>
        <dbReference type="SAM" id="MobiDB-lite"/>
    </source>
</evidence>
<gene>
    <name evidence="4" type="ORF">ANCCEY_14157</name>
</gene>
<dbReference type="PANTHER" id="PTHR14107:SF16">
    <property type="entry name" value="AT02583P"/>
    <property type="match status" value="1"/>
</dbReference>
<feature type="compositionally biased region" description="Polar residues" evidence="3">
    <location>
        <begin position="33"/>
        <end position="47"/>
    </location>
</feature>
<reference evidence="4 5" key="1">
    <citation type="submission" date="2013-05" db="EMBL/GenBank/DDBJ databases">
        <title>Draft genome of the parasitic nematode Anyclostoma ceylanicum.</title>
        <authorList>
            <person name="Mitreva M."/>
        </authorList>
    </citation>
    <scope>NUCLEOTIDE SEQUENCE [LARGE SCALE GENOMIC DNA]</scope>
</reference>
<evidence type="ECO:0008006" key="6">
    <source>
        <dbReference type="Google" id="ProtNLM"/>
    </source>
</evidence>
<proteinExistence type="predicted"/>
<dbReference type="PANTHER" id="PTHR14107">
    <property type="entry name" value="WD REPEAT PROTEIN"/>
    <property type="match status" value="1"/>
</dbReference>
<organism evidence="4 5">
    <name type="scientific">Ancylostoma ceylanicum</name>
    <dbReference type="NCBI Taxonomy" id="53326"/>
    <lineage>
        <taxon>Eukaryota</taxon>
        <taxon>Metazoa</taxon>
        <taxon>Ecdysozoa</taxon>
        <taxon>Nematoda</taxon>
        <taxon>Chromadorea</taxon>
        <taxon>Rhabditida</taxon>
        <taxon>Rhabditina</taxon>
        <taxon>Rhabditomorpha</taxon>
        <taxon>Strongyloidea</taxon>
        <taxon>Ancylostomatidae</taxon>
        <taxon>Ancylostomatinae</taxon>
        <taxon>Ancylostoma</taxon>
    </lineage>
</organism>
<evidence type="ECO:0000256" key="1">
    <source>
        <dbReference type="ARBA" id="ARBA00022574"/>
    </source>
</evidence>
<keyword evidence="2" id="KW-0677">Repeat</keyword>
<evidence type="ECO:0000256" key="2">
    <source>
        <dbReference type="ARBA" id="ARBA00022737"/>
    </source>
</evidence>
<feature type="non-terminal residue" evidence="4">
    <location>
        <position position="1"/>
    </location>
</feature>
<keyword evidence="1" id="KW-0853">WD repeat</keyword>
<accession>A0A0D6L5J1</accession>
<evidence type="ECO:0000313" key="4">
    <source>
        <dbReference type="EMBL" id="EPB66750.1"/>
    </source>
</evidence>
<feature type="region of interest" description="Disordered" evidence="3">
    <location>
        <begin position="187"/>
        <end position="207"/>
    </location>
</feature>
<evidence type="ECO:0000313" key="5">
    <source>
        <dbReference type="Proteomes" id="UP000054495"/>
    </source>
</evidence>